<dbReference type="Proteomes" id="UP001177021">
    <property type="component" value="Unassembled WGS sequence"/>
</dbReference>
<accession>A0ACB0J183</accession>
<reference evidence="1" key="1">
    <citation type="submission" date="2023-10" db="EMBL/GenBank/DDBJ databases">
        <authorList>
            <person name="Rodriguez Cubillos JULIANA M."/>
            <person name="De Vega J."/>
        </authorList>
    </citation>
    <scope>NUCLEOTIDE SEQUENCE</scope>
</reference>
<dbReference type="EMBL" id="CASHSV030000024">
    <property type="protein sequence ID" value="CAJ2638661.1"/>
    <property type="molecule type" value="Genomic_DNA"/>
</dbReference>
<sequence>MRRQSRSKTFKVEITYLAKIPIQAIANVVQGRESEHYQEILNVLDVILSQNATKQGCLRIRQSYFHDNPRNITNIDGGIQCCRGYHSSFKVTQKGLSLNVDVSTTLLLKPGPVLDFLLQNQNVQQTNLIDWTKARRMLKNIRIKANNREYKITGLSEMSCRTEKFLIKNGNDVNGQVKLSEITVYEYFKHKKNIELNYSIDMPCINVGKSKDPTYFPIELCTLVSLQRYTRVLSNKQRAQMMLQSKNSPHERKEALQYSLKNSRYDSEPMFRSFGITIEPCFTQVDGRVLQPPTVVVGSGHNICPRNGSWNLNDKKLVEPVEIKRWAIVNFSSRCAIKHLGSLIKKCSEMKGMLIHRPFDVFEEDSRYRSESPSSRVARMYEKLKAKMPGPPKDPPAQLLLCILPVKNCELYGPWKRKCLVDEGIATQCIAPTQNINEHYINNVLLKINAKLGGMNSLLLSEVTRSIPLFSNIPTLVIGMDVSHGSSYQSNVPSIAAVVSSRYWPQISRYKAVVRAQPSKVEMIASLFKPVSDAKDDGIICELLKDFRATSGMKPKQIIIFRDGVSDSQFNQVLDIELEEIIKACKHLDENWCPKFTVIVAQKNHHTRFFKPNAPQENVSPGTVIDNTICNPKNNDFYMCAHAGRIGTSRPTHYHLLFDEIGFSADNLQELVHSLCYVHQRSTSAISIVAPIYYADLAAAQMAHLMKFDESETLSSHNESTSADISQVLELPRLHERVANSMFFC</sequence>
<protein>
    <submittedName>
        <fullName evidence="1">Uncharacterized protein</fullName>
    </submittedName>
</protein>
<evidence type="ECO:0000313" key="2">
    <source>
        <dbReference type="Proteomes" id="UP001177021"/>
    </source>
</evidence>
<gene>
    <name evidence="1" type="ORF">MILVUS5_LOCUS8821</name>
</gene>
<keyword evidence="2" id="KW-1185">Reference proteome</keyword>
<proteinExistence type="predicted"/>
<evidence type="ECO:0000313" key="1">
    <source>
        <dbReference type="EMBL" id="CAJ2638661.1"/>
    </source>
</evidence>
<comment type="caution">
    <text evidence="1">The sequence shown here is derived from an EMBL/GenBank/DDBJ whole genome shotgun (WGS) entry which is preliminary data.</text>
</comment>
<organism evidence="1 2">
    <name type="scientific">Trifolium pratense</name>
    <name type="common">Red clover</name>
    <dbReference type="NCBI Taxonomy" id="57577"/>
    <lineage>
        <taxon>Eukaryota</taxon>
        <taxon>Viridiplantae</taxon>
        <taxon>Streptophyta</taxon>
        <taxon>Embryophyta</taxon>
        <taxon>Tracheophyta</taxon>
        <taxon>Spermatophyta</taxon>
        <taxon>Magnoliopsida</taxon>
        <taxon>eudicotyledons</taxon>
        <taxon>Gunneridae</taxon>
        <taxon>Pentapetalae</taxon>
        <taxon>rosids</taxon>
        <taxon>fabids</taxon>
        <taxon>Fabales</taxon>
        <taxon>Fabaceae</taxon>
        <taxon>Papilionoideae</taxon>
        <taxon>50 kb inversion clade</taxon>
        <taxon>NPAAA clade</taxon>
        <taxon>Hologalegina</taxon>
        <taxon>IRL clade</taxon>
        <taxon>Trifolieae</taxon>
        <taxon>Trifolium</taxon>
    </lineage>
</organism>
<name>A0ACB0J183_TRIPR</name>